<keyword evidence="1" id="KW-0472">Membrane</keyword>
<feature type="transmembrane region" description="Helical" evidence="1">
    <location>
        <begin position="63"/>
        <end position="79"/>
    </location>
</feature>
<evidence type="ECO:0000313" key="2">
    <source>
        <dbReference type="EMBL" id="CAD7657749.1"/>
    </source>
</evidence>
<keyword evidence="3" id="KW-1185">Reference proteome</keyword>
<dbReference type="Proteomes" id="UP000728032">
    <property type="component" value="Unassembled WGS sequence"/>
</dbReference>
<sequence>MSAYNESPSIGLLVSVGLVSGLIFFEFVLAAYNESFRHNLWIAFVSTMASLSGLFMLPLDVQVFGFFELMVLFLYVYMLRDKSQPKSIELATIYSSDLEKADIFLYDSSESF</sequence>
<evidence type="ECO:0000313" key="3">
    <source>
        <dbReference type="Proteomes" id="UP000728032"/>
    </source>
</evidence>
<feature type="transmembrane region" description="Helical" evidence="1">
    <location>
        <begin position="12"/>
        <end position="32"/>
    </location>
</feature>
<feature type="transmembrane region" description="Helical" evidence="1">
    <location>
        <begin position="39"/>
        <end position="57"/>
    </location>
</feature>
<gene>
    <name evidence="2" type="ORF">ONB1V03_LOCUS14374</name>
</gene>
<organism evidence="2">
    <name type="scientific">Oppiella nova</name>
    <dbReference type="NCBI Taxonomy" id="334625"/>
    <lineage>
        <taxon>Eukaryota</taxon>
        <taxon>Metazoa</taxon>
        <taxon>Ecdysozoa</taxon>
        <taxon>Arthropoda</taxon>
        <taxon>Chelicerata</taxon>
        <taxon>Arachnida</taxon>
        <taxon>Acari</taxon>
        <taxon>Acariformes</taxon>
        <taxon>Sarcoptiformes</taxon>
        <taxon>Oribatida</taxon>
        <taxon>Brachypylina</taxon>
        <taxon>Oppioidea</taxon>
        <taxon>Oppiidae</taxon>
        <taxon>Oppiella</taxon>
    </lineage>
</organism>
<keyword evidence="1" id="KW-0812">Transmembrane</keyword>
<dbReference type="EMBL" id="CAJPVJ010013594">
    <property type="protein sequence ID" value="CAG2174935.1"/>
    <property type="molecule type" value="Genomic_DNA"/>
</dbReference>
<name>A0A7R9QUK8_9ACAR</name>
<accession>A0A7R9QUK8</accession>
<reference evidence="2" key="1">
    <citation type="submission" date="2020-11" db="EMBL/GenBank/DDBJ databases">
        <authorList>
            <person name="Tran Van P."/>
        </authorList>
    </citation>
    <scope>NUCLEOTIDE SEQUENCE</scope>
</reference>
<evidence type="ECO:0000256" key="1">
    <source>
        <dbReference type="SAM" id="Phobius"/>
    </source>
</evidence>
<dbReference type="AlphaFoldDB" id="A0A7R9QUK8"/>
<protein>
    <submittedName>
        <fullName evidence="2">Uncharacterized protein</fullName>
    </submittedName>
</protein>
<proteinExistence type="predicted"/>
<dbReference type="EMBL" id="OC928419">
    <property type="protein sequence ID" value="CAD7657749.1"/>
    <property type="molecule type" value="Genomic_DNA"/>
</dbReference>
<keyword evidence="1" id="KW-1133">Transmembrane helix</keyword>